<evidence type="ECO:0000313" key="1">
    <source>
        <dbReference type="EMBL" id="XCO74590.1"/>
    </source>
</evidence>
<gene>
    <name evidence="1" type="ORF">ABU614_19775</name>
</gene>
<name>A0AAU8MQW2_9GAMM</name>
<dbReference type="RefSeq" id="WP_363797435.1">
    <property type="nucleotide sequence ID" value="NZ_CP159925.1"/>
</dbReference>
<proteinExistence type="predicted"/>
<accession>A0AAU8MQW2</accession>
<reference evidence="1" key="1">
    <citation type="submission" date="2024-06" db="EMBL/GenBank/DDBJ databases">
        <authorList>
            <person name="Li S."/>
        </authorList>
    </citation>
    <scope>NUCLEOTIDE SEQUENCE</scope>
    <source>
        <strain evidence="1">SR10</strain>
    </source>
</reference>
<dbReference type="EMBL" id="CP159925">
    <property type="protein sequence ID" value="XCO74590.1"/>
    <property type="molecule type" value="Genomic_DNA"/>
</dbReference>
<sequence length="531" mass="56351">MIDNFAAVGATPSAGQATGNRFVQGLENNLAGLPASEGVMHRFVSSQGDDMRTGLSRLADRISSVRSGEDAGRAIVSGISGPGGYKDTARTEVRSLYGALDSMIDPNLRIGVDNTAKTLKDLNPVIPGAPSLSKLFQNSRIEGIAQALQKDRTSAASAASRPDVANEAKNLRATLEQRAKDIDFLNQQNAVEAARLNQVRRSLGQREIEHIDYPVTGKEEIDAQVSELLKARADGLMPYESIKKLRTLVGEELENAGLLSDVPPSKYKALYAAVSRDMQAAAEQEGAAAVDAWQKADKANRDMMRVMEQVAHVVDKKGGPEKVFQAALAGTREGATTLRTLMDALPESGQRAVTSAVLRRLGMVPPSAQNVEGSVFSAGTFMTNWNRLSSEARDVLFKRYGPQFASDIDRLAIVADNVKRGSAVYANPSGTGNKVLGIGYLGALFSSLFTGNPAAIAATIGGGAMANALARVLTSPRAVNWLANSTSLPKGAALASLRQLASQTDDPDVNALQDLVATAEHRDEVDDHTGQ</sequence>
<protein>
    <submittedName>
        <fullName evidence="1">Uncharacterized protein</fullName>
    </submittedName>
</protein>
<organism evidence="1">
    <name type="scientific">Lysobacter firmicutimachus</name>
    <dbReference type="NCBI Taxonomy" id="1792846"/>
    <lineage>
        <taxon>Bacteria</taxon>
        <taxon>Pseudomonadati</taxon>
        <taxon>Pseudomonadota</taxon>
        <taxon>Gammaproteobacteria</taxon>
        <taxon>Lysobacterales</taxon>
        <taxon>Lysobacteraceae</taxon>
        <taxon>Lysobacter</taxon>
    </lineage>
</organism>
<dbReference type="AlphaFoldDB" id="A0AAU8MQW2"/>